<keyword evidence="1" id="KW-0808">Transferase</keyword>
<evidence type="ECO:0000313" key="2">
    <source>
        <dbReference type="Proteomes" id="UP000478052"/>
    </source>
</evidence>
<sequence>MELTVFKENVTKIINNSTLSLFHKHIYQIQTMGSIIFYSKKNMDCCLKSRILHFTTSNVVVSVHDFGIIFSNDLSIDAHIDLVYSKSLRVLGFIRSNRVEFKIVLSFYHISILKNILTFYVPHNTKNYVITSNIVVNISCLTSCE</sequence>
<protein>
    <submittedName>
        <fullName evidence="1">Putative RNA-directed DNA polymerase</fullName>
    </submittedName>
</protein>
<evidence type="ECO:0000313" key="1">
    <source>
        <dbReference type="EMBL" id="KAF0758825.1"/>
    </source>
</evidence>
<gene>
    <name evidence="1" type="ORF">FWK35_00026502</name>
</gene>
<accession>A0A6G0YN41</accession>
<dbReference type="AlphaFoldDB" id="A0A6G0YN41"/>
<organism evidence="1 2">
    <name type="scientific">Aphis craccivora</name>
    <name type="common">Cowpea aphid</name>
    <dbReference type="NCBI Taxonomy" id="307492"/>
    <lineage>
        <taxon>Eukaryota</taxon>
        <taxon>Metazoa</taxon>
        <taxon>Ecdysozoa</taxon>
        <taxon>Arthropoda</taxon>
        <taxon>Hexapoda</taxon>
        <taxon>Insecta</taxon>
        <taxon>Pterygota</taxon>
        <taxon>Neoptera</taxon>
        <taxon>Paraneoptera</taxon>
        <taxon>Hemiptera</taxon>
        <taxon>Sternorrhyncha</taxon>
        <taxon>Aphidomorpha</taxon>
        <taxon>Aphidoidea</taxon>
        <taxon>Aphididae</taxon>
        <taxon>Aphidini</taxon>
        <taxon>Aphis</taxon>
        <taxon>Aphis</taxon>
    </lineage>
</organism>
<proteinExistence type="predicted"/>
<reference evidence="1 2" key="1">
    <citation type="submission" date="2019-08" db="EMBL/GenBank/DDBJ databases">
        <title>Whole genome of Aphis craccivora.</title>
        <authorList>
            <person name="Voronova N.V."/>
            <person name="Shulinski R.S."/>
            <person name="Bandarenka Y.V."/>
            <person name="Zhorov D.G."/>
            <person name="Warner D."/>
        </authorList>
    </citation>
    <scope>NUCLEOTIDE SEQUENCE [LARGE SCALE GENOMIC DNA]</scope>
    <source>
        <strain evidence="1">180601</strain>
        <tissue evidence="1">Whole Body</tissue>
    </source>
</reference>
<dbReference type="GO" id="GO:0003964">
    <property type="term" value="F:RNA-directed DNA polymerase activity"/>
    <property type="evidence" value="ECO:0007669"/>
    <property type="project" value="UniProtKB-KW"/>
</dbReference>
<dbReference type="Proteomes" id="UP000478052">
    <property type="component" value="Unassembled WGS sequence"/>
</dbReference>
<comment type="caution">
    <text evidence="1">The sequence shown here is derived from an EMBL/GenBank/DDBJ whole genome shotgun (WGS) entry which is preliminary data.</text>
</comment>
<keyword evidence="1" id="KW-0548">Nucleotidyltransferase</keyword>
<keyword evidence="2" id="KW-1185">Reference proteome</keyword>
<name>A0A6G0YN41_APHCR</name>
<dbReference type="EMBL" id="VUJU01003189">
    <property type="protein sequence ID" value="KAF0758825.1"/>
    <property type="molecule type" value="Genomic_DNA"/>
</dbReference>
<keyword evidence="1" id="KW-0695">RNA-directed DNA polymerase</keyword>
<feature type="non-terminal residue" evidence="1">
    <location>
        <position position="145"/>
    </location>
</feature>